<feature type="transmembrane region" description="Helical" evidence="7">
    <location>
        <begin position="129"/>
        <end position="151"/>
    </location>
</feature>
<dbReference type="RefSeq" id="WP_197642309.1">
    <property type="nucleotide sequence ID" value="NZ_JAEACP010000004.1"/>
</dbReference>
<feature type="transmembrane region" description="Helical" evidence="7">
    <location>
        <begin position="356"/>
        <end position="375"/>
    </location>
</feature>
<feature type="transmembrane region" description="Helical" evidence="7">
    <location>
        <begin position="75"/>
        <end position="98"/>
    </location>
</feature>
<keyword evidence="2 7" id="KW-0813">Transport</keyword>
<evidence type="ECO:0000256" key="5">
    <source>
        <dbReference type="ARBA" id="ARBA00022989"/>
    </source>
</evidence>
<dbReference type="Gene3D" id="1.10.3720.10">
    <property type="entry name" value="MetI-like"/>
    <property type="match status" value="2"/>
</dbReference>
<name>A0ABV7DNL9_9RHOB</name>
<feature type="transmembrane region" description="Helical" evidence="7">
    <location>
        <begin position="533"/>
        <end position="560"/>
    </location>
</feature>
<evidence type="ECO:0000256" key="4">
    <source>
        <dbReference type="ARBA" id="ARBA00022692"/>
    </source>
</evidence>
<evidence type="ECO:0000259" key="8">
    <source>
        <dbReference type="PROSITE" id="PS50928"/>
    </source>
</evidence>
<organism evidence="9 10">
    <name type="scientific">Tabrizicola soli</name>
    <dbReference type="NCBI Taxonomy" id="2185115"/>
    <lineage>
        <taxon>Bacteria</taxon>
        <taxon>Pseudomonadati</taxon>
        <taxon>Pseudomonadota</taxon>
        <taxon>Alphaproteobacteria</taxon>
        <taxon>Rhodobacterales</taxon>
        <taxon>Paracoccaceae</taxon>
        <taxon>Tabrizicola</taxon>
    </lineage>
</organism>
<keyword evidence="6 7" id="KW-0472">Membrane</keyword>
<feature type="domain" description="ABC transmembrane type-1" evidence="8">
    <location>
        <begin position="485"/>
        <end position="664"/>
    </location>
</feature>
<comment type="caution">
    <text evidence="9">The sequence shown here is derived from an EMBL/GenBank/DDBJ whole genome shotgun (WGS) entry which is preliminary data.</text>
</comment>
<evidence type="ECO:0000313" key="10">
    <source>
        <dbReference type="Proteomes" id="UP001595445"/>
    </source>
</evidence>
<comment type="similarity">
    <text evidence="7">Belongs to the binding-protein-dependent transport system permease family.</text>
</comment>
<feature type="transmembrane region" description="Helical" evidence="7">
    <location>
        <begin position="317"/>
        <end position="335"/>
    </location>
</feature>
<dbReference type="InterPro" id="IPR035906">
    <property type="entry name" value="MetI-like_sf"/>
</dbReference>
<reference evidence="10" key="1">
    <citation type="journal article" date="2019" name="Int. J. Syst. Evol. Microbiol.">
        <title>The Global Catalogue of Microorganisms (GCM) 10K type strain sequencing project: providing services to taxonomists for standard genome sequencing and annotation.</title>
        <authorList>
            <consortium name="The Broad Institute Genomics Platform"/>
            <consortium name="The Broad Institute Genome Sequencing Center for Infectious Disease"/>
            <person name="Wu L."/>
            <person name="Ma J."/>
        </authorList>
    </citation>
    <scope>NUCLEOTIDE SEQUENCE [LARGE SCALE GENOMIC DNA]</scope>
    <source>
        <strain evidence="10">KCTC 62102</strain>
    </source>
</reference>
<proteinExistence type="inferred from homology"/>
<feature type="domain" description="ABC transmembrane type-1" evidence="8">
    <location>
        <begin position="125"/>
        <end position="305"/>
    </location>
</feature>
<dbReference type="Proteomes" id="UP001595445">
    <property type="component" value="Unassembled WGS sequence"/>
</dbReference>
<evidence type="ECO:0000256" key="1">
    <source>
        <dbReference type="ARBA" id="ARBA00004651"/>
    </source>
</evidence>
<feature type="transmembrane region" description="Helical" evidence="7">
    <location>
        <begin position="288"/>
        <end position="305"/>
    </location>
</feature>
<protein>
    <submittedName>
        <fullName evidence="9">ABC transporter permease</fullName>
    </submittedName>
</protein>
<dbReference type="SUPFAM" id="SSF161098">
    <property type="entry name" value="MetI-like"/>
    <property type="match status" value="2"/>
</dbReference>
<evidence type="ECO:0000313" key="9">
    <source>
        <dbReference type="EMBL" id="MFC3084557.1"/>
    </source>
</evidence>
<keyword evidence="4 7" id="KW-0812">Transmembrane</keyword>
<keyword evidence="5 7" id="KW-1133">Transmembrane helix</keyword>
<feature type="transmembrane region" description="Helical" evidence="7">
    <location>
        <begin position="464"/>
        <end position="483"/>
    </location>
</feature>
<feature type="transmembrane region" description="Helical" evidence="7">
    <location>
        <begin position="428"/>
        <end position="458"/>
    </location>
</feature>
<evidence type="ECO:0000256" key="6">
    <source>
        <dbReference type="ARBA" id="ARBA00023136"/>
    </source>
</evidence>
<dbReference type="Pfam" id="PF00528">
    <property type="entry name" value="BPD_transp_1"/>
    <property type="match status" value="2"/>
</dbReference>
<gene>
    <name evidence="9" type="ORF">ACFOD6_00715</name>
</gene>
<feature type="transmembrane region" description="Helical" evidence="7">
    <location>
        <begin position="395"/>
        <end position="421"/>
    </location>
</feature>
<feature type="transmembrane region" description="Helical" evidence="7">
    <location>
        <begin position="105"/>
        <end position="123"/>
    </location>
</feature>
<feature type="transmembrane region" description="Helical" evidence="7">
    <location>
        <begin position="645"/>
        <end position="664"/>
    </location>
</feature>
<dbReference type="EMBL" id="JBHRSM010000001">
    <property type="protein sequence ID" value="MFC3084557.1"/>
    <property type="molecule type" value="Genomic_DNA"/>
</dbReference>
<evidence type="ECO:0000256" key="3">
    <source>
        <dbReference type="ARBA" id="ARBA00022475"/>
    </source>
</evidence>
<comment type="subcellular location">
    <subcellularLocation>
        <location evidence="1 7">Cell membrane</location>
        <topology evidence="1 7">Multi-pass membrane protein</topology>
    </subcellularLocation>
</comment>
<dbReference type="InterPro" id="IPR000515">
    <property type="entry name" value="MetI-like"/>
</dbReference>
<dbReference type="PANTHER" id="PTHR47737">
    <property type="entry name" value="GLYCINE BETAINE/PROLINE BETAINE TRANSPORT SYSTEM PERMEASE PROTEIN PROW"/>
    <property type="match status" value="1"/>
</dbReference>
<keyword evidence="10" id="KW-1185">Reference proteome</keyword>
<feature type="transmembrane region" description="Helical" evidence="7">
    <location>
        <begin position="490"/>
        <end position="513"/>
    </location>
</feature>
<evidence type="ECO:0000256" key="7">
    <source>
        <dbReference type="RuleBase" id="RU363032"/>
    </source>
</evidence>
<dbReference type="CDD" id="cd06261">
    <property type="entry name" value="TM_PBP2"/>
    <property type="match status" value="2"/>
</dbReference>
<dbReference type="PROSITE" id="PS50928">
    <property type="entry name" value="ABC_TM1"/>
    <property type="match status" value="2"/>
</dbReference>
<keyword evidence="3" id="KW-1003">Cell membrane</keyword>
<dbReference type="PANTHER" id="PTHR47737:SF1">
    <property type="entry name" value="GLYCINE BETAINE_PROLINE BETAINE TRANSPORT SYSTEM PERMEASE PROTEIN PROW"/>
    <property type="match status" value="1"/>
</dbReference>
<feature type="transmembrane region" description="Helical" evidence="7">
    <location>
        <begin position="604"/>
        <end position="625"/>
    </location>
</feature>
<sequence>MTAPRVRAWHRVWGGMLALSVLLVALAQQFPQLGGFPTGLVLNLSDWLNAAVTPAFEAARPLGVLLSALAETPLAAIRSALAWAPWPAAILAVVLIALYSGGWRLALFAAAALGTVVAMGYWPKAMNTLALVLVSVPAAVGIGFALGALAYRFPRTQPALIVMLDVMQTWPAFGYLIPLLILFGFGPTAGLAASVIFSVPPMVRNTLVGLREVPPAIVESALMAGARPGQLFWQAMVPSALPQLLVGVNQTTMASLSMVIIIAIIGGFNDIGWEVLSAMRAAELGRSLGAGLVIVLIAVLLDRITRGFARRGPRVMQARWLLAGLVLALVVALVLSGQDLLPGEQGQRWLRRIDGWLLDFVAWSAPFFAVLRNAITYGVMLPMRIGFSGSASPMVWGFALTPEITAAYVLVSAAIALLLGWRSPQRGIIAGFAALLFWTGLPGFPWPGVFLVVGVATWRKGGTGLFALAMGGLALAGLSGLWVPMMQSVYLCAVAVLICFAIGGALGVIAAESDRFSAFLRPISDTLQTMPQFVFLIPALMLFKVGEFTALIAIVLYAVVPPIRYVEHGLRNARADLVEAGVQMGATTWQMLWQVKLPLARSSVLLGLNQTIMAALSMLVIAALVGTRELGQQVYVALSRADAGAGLISGAIITCVALVSDRLLRSRSSIHRKVPE</sequence>
<feature type="transmembrane region" description="Helical" evidence="7">
    <location>
        <begin position="254"/>
        <end position="276"/>
    </location>
</feature>
<evidence type="ECO:0000256" key="2">
    <source>
        <dbReference type="ARBA" id="ARBA00022448"/>
    </source>
</evidence>
<accession>A0ABV7DNL9</accession>
<feature type="transmembrane region" description="Helical" evidence="7">
    <location>
        <begin position="172"/>
        <end position="197"/>
    </location>
</feature>